<reference evidence="1 2" key="1">
    <citation type="submission" date="2021-06" db="EMBL/GenBank/DDBJ databases">
        <authorList>
            <person name="Kallberg Y."/>
            <person name="Tangrot J."/>
            <person name="Rosling A."/>
        </authorList>
    </citation>
    <scope>NUCLEOTIDE SEQUENCE [LARGE SCALE GENOMIC DNA]</scope>
    <source>
        <strain evidence="1 2">120-4 pot B 10/14</strain>
    </source>
</reference>
<sequence>DSSSQMDDIWASYSVLLNLTKPRLIDAEESTKSDHKIIITEMIMDELVIKTRWKKTKKKIYLYDRMNEEK</sequence>
<feature type="non-terminal residue" evidence="1">
    <location>
        <position position="1"/>
    </location>
</feature>
<proteinExistence type="predicted"/>
<accession>A0ABN7WG42</accession>
<dbReference type="EMBL" id="CAJVQB010042753">
    <property type="protein sequence ID" value="CAG8830652.1"/>
    <property type="molecule type" value="Genomic_DNA"/>
</dbReference>
<name>A0ABN7WG42_GIGMA</name>
<organism evidence="1 2">
    <name type="scientific">Gigaspora margarita</name>
    <dbReference type="NCBI Taxonomy" id="4874"/>
    <lineage>
        <taxon>Eukaryota</taxon>
        <taxon>Fungi</taxon>
        <taxon>Fungi incertae sedis</taxon>
        <taxon>Mucoromycota</taxon>
        <taxon>Glomeromycotina</taxon>
        <taxon>Glomeromycetes</taxon>
        <taxon>Diversisporales</taxon>
        <taxon>Gigasporaceae</taxon>
        <taxon>Gigaspora</taxon>
    </lineage>
</organism>
<comment type="caution">
    <text evidence="1">The sequence shown here is derived from an EMBL/GenBank/DDBJ whole genome shotgun (WGS) entry which is preliminary data.</text>
</comment>
<dbReference type="Proteomes" id="UP000789901">
    <property type="component" value="Unassembled WGS sequence"/>
</dbReference>
<evidence type="ECO:0000313" key="1">
    <source>
        <dbReference type="EMBL" id="CAG8830652.1"/>
    </source>
</evidence>
<keyword evidence="2" id="KW-1185">Reference proteome</keyword>
<evidence type="ECO:0000313" key="2">
    <source>
        <dbReference type="Proteomes" id="UP000789901"/>
    </source>
</evidence>
<protein>
    <submittedName>
        <fullName evidence="1">27280_t:CDS:1</fullName>
    </submittedName>
</protein>
<gene>
    <name evidence="1" type="ORF">GMARGA_LOCUS30401</name>
</gene>